<name>A0A6A6P3A8_9PEZI</name>
<feature type="region of interest" description="Disordered" evidence="1">
    <location>
        <begin position="190"/>
        <end position="216"/>
    </location>
</feature>
<evidence type="ECO:0000313" key="2">
    <source>
        <dbReference type="EMBL" id="KAF2458287.1"/>
    </source>
</evidence>
<protein>
    <submittedName>
        <fullName evidence="2">Uncharacterized protein</fullName>
    </submittedName>
</protein>
<sequence>MQFSNLKHVREDLCNMVYPATRALPAKGVNGRPSSPLDQHHSFAKYIAPHDHNRVNFKQPSSRRPERSRWTPARLVPGRESGATLPTTPRSTRSDMASRPLREKMRRFDLPPFPSSQPTQFQGDDMQTREDNRVLWRDARGHGKEDLAFRKIPDHWPRWYARRRVAGSWKKLAMHAVRLKRLGPRAHWRAPFPQAASPPPPAHQHNGPPGPRLEARARSLEPKPPLAAGQRAARGASRWAAWTRGKCSWEGQRPLHGREAGLLTRLPWREVIRWYRVHCATMEEGGTPCQQPWETPAPTYSDSTMYATDTTRRSAIFVYSIDPLCLDLRGLRQSQGLCLKAALLRGESSIQIGIPAKRRSVRPSILTDVKALLSAVHICRFDEPGANKKLAN</sequence>
<reference evidence="2" key="1">
    <citation type="journal article" date="2020" name="Stud. Mycol.">
        <title>101 Dothideomycetes genomes: a test case for predicting lifestyles and emergence of pathogens.</title>
        <authorList>
            <person name="Haridas S."/>
            <person name="Albert R."/>
            <person name="Binder M."/>
            <person name="Bloem J."/>
            <person name="Labutti K."/>
            <person name="Salamov A."/>
            <person name="Andreopoulos B."/>
            <person name="Baker S."/>
            <person name="Barry K."/>
            <person name="Bills G."/>
            <person name="Bluhm B."/>
            <person name="Cannon C."/>
            <person name="Castanera R."/>
            <person name="Culley D."/>
            <person name="Daum C."/>
            <person name="Ezra D."/>
            <person name="Gonzalez J."/>
            <person name="Henrissat B."/>
            <person name="Kuo A."/>
            <person name="Liang C."/>
            <person name="Lipzen A."/>
            <person name="Lutzoni F."/>
            <person name="Magnuson J."/>
            <person name="Mondo S."/>
            <person name="Nolan M."/>
            <person name="Ohm R."/>
            <person name="Pangilinan J."/>
            <person name="Park H.-J."/>
            <person name="Ramirez L."/>
            <person name="Alfaro M."/>
            <person name="Sun H."/>
            <person name="Tritt A."/>
            <person name="Yoshinaga Y."/>
            <person name="Zwiers L.-H."/>
            <person name="Turgeon B."/>
            <person name="Goodwin S."/>
            <person name="Spatafora J."/>
            <person name="Crous P."/>
            <person name="Grigoriev I."/>
        </authorList>
    </citation>
    <scope>NUCLEOTIDE SEQUENCE</scope>
    <source>
        <strain evidence="2">ATCC 16933</strain>
    </source>
</reference>
<dbReference type="AlphaFoldDB" id="A0A6A6P3A8"/>
<evidence type="ECO:0000256" key="1">
    <source>
        <dbReference type="SAM" id="MobiDB-lite"/>
    </source>
</evidence>
<keyword evidence="3" id="KW-1185">Reference proteome</keyword>
<gene>
    <name evidence="2" type="ORF">BDY21DRAFT_420926</name>
</gene>
<evidence type="ECO:0000313" key="3">
    <source>
        <dbReference type="Proteomes" id="UP000799766"/>
    </source>
</evidence>
<feature type="region of interest" description="Disordered" evidence="1">
    <location>
        <begin position="54"/>
        <end position="98"/>
    </location>
</feature>
<proteinExistence type="predicted"/>
<dbReference type="EMBL" id="MU001678">
    <property type="protein sequence ID" value="KAF2458287.1"/>
    <property type="molecule type" value="Genomic_DNA"/>
</dbReference>
<dbReference type="Proteomes" id="UP000799766">
    <property type="component" value="Unassembled WGS sequence"/>
</dbReference>
<feature type="compositionally biased region" description="Polar residues" evidence="1">
    <location>
        <begin position="84"/>
        <end position="95"/>
    </location>
</feature>
<organism evidence="2 3">
    <name type="scientific">Lineolata rhizophorae</name>
    <dbReference type="NCBI Taxonomy" id="578093"/>
    <lineage>
        <taxon>Eukaryota</taxon>
        <taxon>Fungi</taxon>
        <taxon>Dikarya</taxon>
        <taxon>Ascomycota</taxon>
        <taxon>Pezizomycotina</taxon>
        <taxon>Dothideomycetes</taxon>
        <taxon>Dothideomycetes incertae sedis</taxon>
        <taxon>Lineolatales</taxon>
        <taxon>Lineolataceae</taxon>
        <taxon>Lineolata</taxon>
    </lineage>
</organism>
<accession>A0A6A6P3A8</accession>